<dbReference type="RefSeq" id="WP_167700268.1">
    <property type="nucleotide sequence ID" value="NZ_CP118174.1"/>
</dbReference>
<dbReference type="SUPFAM" id="SSF58104">
    <property type="entry name" value="Methyl-accepting chemotaxis protein (MCP) signaling domain"/>
    <property type="match status" value="1"/>
</dbReference>
<dbReference type="GO" id="GO:0006935">
    <property type="term" value="P:chemotaxis"/>
    <property type="evidence" value="ECO:0007669"/>
    <property type="project" value="UniProtKB-KW"/>
</dbReference>
<sequence>MKKNKENGKTPKKSIKKLRIQNSMTLVLSFFIIFVSIAQSFIFLDIYHRSLKARIYSRTSAGASDTAMGIVKFLDEASRAMGTLAQQLSVVGFEKDNSELLTQIIRKAIGSYDFIPNASIFTLKDFNEDGFYATLIDAQFGEDQIRKSLSIPGMETVLATSQQVITEIYVDTLTGENVFSVLTPIFSRYGQVTGILIGDIDANTFFSGIGKNTYLIAPSAWPVITKRDGTLIMSSRNESTGVTFREGTSFADYTPTLDEAEIQQLLSGSSKVILNNQSRSFFISKQIQNSDWILIIWGDINDFYGSLTHLAAITLAMIIIAVLSTLTIIYIYIKEPFRTISNQIKRLNDGDLSNFKSKSYAIKEMNIVTSEIEQLVAHFKDALADSVIALNAMQFSKTQVKEQVDNASKTMGIISSDIEEYRSDIINQKTLREGTVELIQQKLHQLNFIESTNEEQIKALTSSSVAVEELSANIHSINNNISVMAHNARELQEAGATGKQQLIETDSLIRQILEKSESLNATNLVIEDIAERTNLLAMNAAIEAAHAGDMGRGFAVVAGEIRALAMNSGAQLTISGQNLHAVNELVSDIFDASRGMENSFAEIQEGIDRLNQKTSQVAEAMHEQSNGTKSVVSSLDVLRNTSDQIKQEMSSIINVTNKILGNMDNLSTIEEELLSSIDTVQSLENKNSALIRKIQTLVQEANDTLDIMHNNVSSFRLKTK</sequence>
<evidence type="ECO:0000256" key="2">
    <source>
        <dbReference type="ARBA" id="ARBA00029447"/>
    </source>
</evidence>
<organism evidence="7 8">
    <name type="scientific">Entomospira entomophila</name>
    <dbReference type="NCBI Taxonomy" id="2719988"/>
    <lineage>
        <taxon>Bacteria</taxon>
        <taxon>Pseudomonadati</taxon>
        <taxon>Spirochaetota</taxon>
        <taxon>Spirochaetia</taxon>
        <taxon>Spirochaetales</taxon>
        <taxon>Spirochaetaceae</taxon>
        <taxon>Entomospira</taxon>
    </lineage>
</organism>
<comment type="similarity">
    <text evidence="2">Belongs to the methyl-accepting chemotaxis (MCP) protein family.</text>
</comment>
<accession>A0A968GDZ2</accession>
<dbReference type="InterPro" id="IPR051310">
    <property type="entry name" value="MCP_chemotaxis"/>
</dbReference>
<feature type="domain" description="Methyl-accepting transducer" evidence="6">
    <location>
        <begin position="449"/>
        <end position="653"/>
    </location>
</feature>
<dbReference type="GO" id="GO:0007165">
    <property type="term" value="P:signal transduction"/>
    <property type="evidence" value="ECO:0007669"/>
    <property type="project" value="UniProtKB-KW"/>
</dbReference>
<dbReference type="InterPro" id="IPR004089">
    <property type="entry name" value="MCPsignal_dom"/>
</dbReference>
<keyword evidence="3" id="KW-0807">Transducer</keyword>
<feature type="transmembrane region" description="Helical" evidence="5">
    <location>
        <begin position="310"/>
        <end position="333"/>
    </location>
</feature>
<feature type="coiled-coil region" evidence="4">
    <location>
        <begin position="666"/>
        <end position="700"/>
    </location>
</feature>
<keyword evidence="5" id="KW-1133">Transmembrane helix</keyword>
<dbReference type="CDD" id="cd18773">
    <property type="entry name" value="PDC1_HK_sensor"/>
    <property type="match status" value="1"/>
</dbReference>
<proteinExistence type="inferred from homology"/>
<dbReference type="GO" id="GO:0004888">
    <property type="term" value="F:transmembrane signaling receptor activity"/>
    <property type="evidence" value="ECO:0007669"/>
    <property type="project" value="TreeGrafter"/>
</dbReference>
<gene>
    <name evidence="7" type="ORF">HCT14_04045</name>
</gene>
<evidence type="ECO:0000313" key="7">
    <source>
        <dbReference type="EMBL" id="NIZ40684.1"/>
    </source>
</evidence>
<dbReference type="Proteomes" id="UP000711995">
    <property type="component" value="Unassembled WGS sequence"/>
</dbReference>
<keyword evidence="4" id="KW-0175">Coiled coil</keyword>
<dbReference type="PROSITE" id="PS50111">
    <property type="entry name" value="CHEMOTAXIS_TRANSDUC_2"/>
    <property type="match status" value="1"/>
</dbReference>
<evidence type="ECO:0000256" key="3">
    <source>
        <dbReference type="PROSITE-ProRule" id="PRU00284"/>
    </source>
</evidence>
<evidence type="ECO:0000259" key="6">
    <source>
        <dbReference type="PROSITE" id="PS50111"/>
    </source>
</evidence>
<protein>
    <recommendedName>
        <fullName evidence="6">Methyl-accepting transducer domain-containing protein</fullName>
    </recommendedName>
</protein>
<dbReference type="PANTHER" id="PTHR43531">
    <property type="entry name" value="PROTEIN ICFG"/>
    <property type="match status" value="1"/>
</dbReference>
<comment type="caution">
    <text evidence="7">The sequence shown here is derived from an EMBL/GenBank/DDBJ whole genome shotgun (WGS) entry which is preliminary data.</text>
</comment>
<dbReference type="Gene3D" id="1.10.287.950">
    <property type="entry name" value="Methyl-accepting chemotaxis protein"/>
    <property type="match status" value="1"/>
</dbReference>
<dbReference type="PANTHER" id="PTHR43531:SF11">
    <property type="entry name" value="METHYL-ACCEPTING CHEMOTAXIS PROTEIN 3"/>
    <property type="match status" value="1"/>
</dbReference>
<dbReference type="Pfam" id="PF00015">
    <property type="entry name" value="MCPsignal"/>
    <property type="match status" value="1"/>
</dbReference>
<dbReference type="AlphaFoldDB" id="A0A968GDZ2"/>
<evidence type="ECO:0000256" key="5">
    <source>
        <dbReference type="SAM" id="Phobius"/>
    </source>
</evidence>
<evidence type="ECO:0000256" key="1">
    <source>
        <dbReference type="ARBA" id="ARBA00022500"/>
    </source>
</evidence>
<keyword evidence="5" id="KW-0812">Transmembrane</keyword>
<keyword evidence="8" id="KW-1185">Reference proteome</keyword>
<reference evidence="7 8" key="1">
    <citation type="submission" date="2020-03" db="EMBL/GenBank/DDBJ databases">
        <title>Spirochaetal bacteria isolated from arthropods constitute a novel genus Entomospira genus novum within the order Spirochaetales.</title>
        <authorList>
            <person name="Grana-Miraglia L."/>
            <person name="Sikutova S."/>
            <person name="Fingerle V."/>
            <person name="Sing A."/>
            <person name="Castillo-Ramirez S."/>
            <person name="Margos G."/>
            <person name="Rudolf I."/>
        </authorList>
    </citation>
    <scope>NUCLEOTIDE SEQUENCE [LARGE SCALE GENOMIC DNA]</scope>
    <source>
        <strain evidence="7 8">BR193</strain>
    </source>
</reference>
<dbReference type="GO" id="GO:0005886">
    <property type="term" value="C:plasma membrane"/>
    <property type="evidence" value="ECO:0007669"/>
    <property type="project" value="TreeGrafter"/>
</dbReference>
<name>A0A968GDZ2_9SPIO</name>
<evidence type="ECO:0000313" key="8">
    <source>
        <dbReference type="Proteomes" id="UP000711995"/>
    </source>
</evidence>
<evidence type="ECO:0000256" key="4">
    <source>
        <dbReference type="SAM" id="Coils"/>
    </source>
</evidence>
<dbReference type="SMART" id="SM00283">
    <property type="entry name" value="MA"/>
    <property type="match status" value="1"/>
</dbReference>
<dbReference type="Gene3D" id="3.30.450.20">
    <property type="entry name" value="PAS domain"/>
    <property type="match status" value="2"/>
</dbReference>
<keyword evidence="1" id="KW-0145">Chemotaxis</keyword>
<dbReference type="EMBL" id="JAATLJ010000001">
    <property type="protein sequence ID" value="NIZ40684.1"/>
    <property type="molecule type" value="Genomic_DNA"/>
</dbReference>
<keyword evidence="5" id="KW-0472">Membrane</keyword>